<feature type="compositionally biased region" description="Basic and acidic residues" evidence="3">
    <location>
        <begin position="26"/>
        <end position="57"/>
    </location>
</feature>
<organism evidence="4 5">
    <name type="scientific">Danionella cerebrum</name>
    <dbReference type="NCBI Taxonomy" id="2873325"/>
    <lineage>
        <taxon>Eukaryota</taxon>
        <taxon>Metazoa</taxon>
        <taxon>Chordata</taxon>
        <taxon>Craniata</taxon>
        <taxon>Vertebrata</taxon>
        <taxon>Euteleostomi</taxon>
        <taxon>Actinopterygii</taxon>
        <taxon>Neopterygii</taxon>
        <taxon>Teleostei</taxon>
        <taxon>Ostariophysi</taxon>
        <taxon>Cypriniformes</taxon>
        <taxon>Danionidae</taxon>
        <taxon>Danioninae</taxon>
        <taxon>Danionella</taxon>
    </lineage>
</organism>
<comment type="caution">
    <text evidence="4">The sequence shown here is derived from an EMBL/GenBank/DDBJ whole genome shotgun (WGS) entry which is preliminary data.</text>
</comment>
<dbReference type="Proteomes" id="UP000316079">
    <property type="component" value="Unassembled WGS sequence"/>
</dbReference>
<comment type="similarity">
    <text evidence="1">Belongs to the CFAP97 family.</text>
</comment>
<name>A0A553Q4R3_9TELE</name>
<evidence type="ECO:0000313" key="4">
    <source>
        <dbReference type="EMBL" id="TRY84923.1"/>
    </source>
</evidence>
<keyword evidence="5" id="KW-1185">Reference proteome</keyword>
<feature type="compositionally biased region" description="Basic residues" evidence="3">
    <location>
        <begin position="80"/>
        <end position="89"/>
    </location>
</feature>
<feature type="region of interest" description="Disordered" evidence="3">
    <location>
        <begin position="395"/>
        <end position="442"/>
    </location>
</feature>
<evidence type="ECO:0000313" key="5">
    <source>
        <dbReference type="Proteomes" id="UP000316079"/>
    </source>
</evidence>
<dbReference type="InterPro" id="IPR038791">
    <property type="entry name" value="Cfap97/Hemingway"/>
</dbReference>
<dbReference type="PANTHER" id="PTHR23035">
    <property type="entry name" value="CILIA- AND FLAGELLA-ASSOCIATED PROTEIN 97-RELATED"/>
    <property type="match status" value="1"/>
</dbReference>
<feature type="region of interest" description="Disordered" evidence="3">
    <location>
        <begin position="317"/>
        <end position="355"/>
    </location>
</feature>
<feature type="compositionally biased region" description="Low complexity" evidence="3">
    <location>
        <begin position="409"/>
        <end position="423"/>
    </location>
</feature>
<feature type="compositionally biased region" description="Polar residues" evidence="3">
    <location>
        <begin position="161"/>
        <end position="173"/>
    </location>
</feature>
<dbReference type="EMBL" id="SRMA01026346">
    <property type="protein sequence ID" value="TRY84923.1"/>
    <property type="molecule type" value="Genomic_DNA"/>
</dbReference>
<reference evidence="4 5" key="1">
    <citation type="journal article" date="2019" name="Sci. Data">
        <title>Hybrid genome assembly and annotation of Danionella translucida.</title>
        <authorList>
            <person name="Kadobianskyi M."/>
            <person name="Schulze L."/>
            <person name="Schuelke M."/>
            <person name="Judkewitz B."/>
        </authorList>
    </citation>
    <scope>NUCLEOTIDE SEQUENCE [LARGE SCALE GENOMIC DNA]</scope>
    <source>
        <strain evidence="4 5">Bolton</strain>
    </source>
</reference>
<feature type="compositionally biased region" description="Low complexity" evidence="3">
    <location>
        <begin position="317"/>
        <end position="332"/>
    </location>
</feature>
<sequence>MYSPKELEEEVDHSFFDSDCEGNTSEEPKDAHFNKQNDSETKQERTNKEFSVSKDQLKGAFQNGIKHEEGPSLECSSKHKDAKYKRGHHSSVSSSSKSSLDKKHSSKGSSVSSYSSDEEREREGDLRSSVDVKSKNEDGYHNSTNENEEKVRSVVKRSTKQKPSSLGTSSKSAGKSLKFSRSHSSTDSESSDSCKGRKSLSPVKPSEQQQIEVTDSEDTVTDVTPLSSPNMSPSQSIDVSADVHQQPGVTDDKDAADGHGSLSSEGEDEPVEKQLDRVVVISSPGSMCSSRKNYSFTNDEVRKIDQENHRLLRELSRASAGSRCASSACSKSSSRRSSEAPTRLYHTALNRQREQERIQKENLAFLKRLEAVKPTPGMTRDEQLSDYQQQCRYLGTRNTTIPSVRLKSSRSSGRTSRPGISPRKTGQGISKPPRVMPRPAWS</sequence>
<dbReference type="Pfam" id="PF13879">
    <property type="entry name" value="Hmw_CFAP97"/>
    <property type="match status" value="1"/>
</dbReference>
<evidence type="ECO:0000256" key="2">
    <source>
        <dbReference type="ARBA" id="ARBA00021424"/>
    </source>
</evidence>
<dbReference type="AlphaFoldDB" id="A0A553Q4R3"/>
<evidence type="ECO:0000256" key="1">
    <source>
        <dbReference type="ARBA" id="ARBA00008315"/>
    </source>
</evidence>
<accession>A0A553Q4R3</accession>
<feature type="compositionally biased region" description="Basic and acidic residues" evidence="3">
    <location>
        <begin position="117"/>
        <end position="140"/>
    </location>
</feature>
<feature type="compositionally biased region" description="Polar residues" evidence="3">
    <location>
        <begin position="225"/>
        <end position="238"/>
    </location>
</feature>
<feature type="compositionally biased region" description="Low complexity" evidence="3">
    <location>
        <begin position="182"/>
        <end position="193"/>
    </location>
</feature>
<evidence type="ECO:0000256" key="3">
    <source>
        <dbReference type="SAM" id="MobiDB-lite"/>
    </source>
</evidence>
<gene>
    <name evidence="4" type="ORF">DNTS_004021</name>
</gene>
<dbReference type="STRING" id="623744.A0A553Q4R3"/>
<dbReference type="InterPro" id="IPR029488">
    <property type="entry name" value="Hmw/CFAP97"/>
</dbReference>
<dbReference type="OrthoDB" id="515313at2759"/>
<dbReference type="GO" id="GO:0007283">
    <property type="term" value="P:spermatogenesis"/>
    <property type="evidence" value="ECO:0007669"/>
    <property type="project" value="TreeGrafter"/>
</dbReference>
<feature type="region of interest" description="Disordered" evidence="3">
    <location>
        <begin position="1"/>
        <end position="275"/>
    </location>
</feature>
<proteinExistence type="inferred from homology"/>
<protein>
    <recommendedName>
        <fullName evidence="2">Cilia- and flagella-associated protein 97</fullName>
    </recommendedName>
</protein>
<dbReference type="PANTHER" id="PTHR23035:SF1">
    <property type="entry name" value="CILIA- AND FLAGELLA-ASSOCIATED PROTEIN 97"/>
    <property type="match status" value="1"/>
</dbReference>